<dbReference type="GeneID" id="43596531"/>
<dbReference type="SUPFAM" id="SSF51735">
    <property type="entry name" value="NAD(P)-binding Rossmann-fold domains"/>
    <property type="match status" value="1"/>
</dbReference>
<evidence type="ECO:0000313" key="5">
    <source>
        <dbReference type="Proteomes" id="UP000254866"/>
    </source>
</evidence>
<dbReference type="InterPro" id="IPR008030">
    <property type="entry name" value="NmrA-like"/>
</dbReference>
<dbReference type="OrthoDB" id="3358371at2759"/>
<evidence type="ECO:0000256" key="2">
    <source>
        <dbReference type="ARBA" id="ARBA00022857"/>
    </source>
</evidence>
<dbReference type="InterPro" id="IPR036291">
    <property type="entry name" value="NAD(P)-bd_dom_sf"/>
</dbReference>
<dbReference type="Pfam" id="PF05368">
    <property type="entry name" value="NmrA"/>
    <property type="match status" value="1"/>
</dbReference>
<organism evidence="4 5">
    <name type="scientific">Venustampulla echinocandica</name>
    <dbReference type="NCBI Taxonomy" id="2656787"/>
    <lineage>
        <taxon>Eukaryota</taxon>
        <taxon>Fungi</taxon>
        <taxon>Dikarya</taxon>
        <taxon>Ascomycota</taxon>
        <taxon>Pezizomycotina</taxon>
        <taxon>Leotiomycetes</taxon>
        <taxon>Helotiales</taxon>
        <taxon>Pleuroascaceae</taxon>
        <taxon>Venustampulla</taxon>
    </lineage>
</organism>
<dbReference type="PANTHER" id="PTHR42748">
    <property type="entry name" value="NITROGEN METABOLITE REPRESSION PROTEIN NMRA FAMILY MEMBER"/>
    <property type="match status" value="1"/>
</dbReference>
<evidence type="ECO:0000259" key="3">
    <source>
        <dbReference type="Pfam" id="PF05368"/>
    </source>
</evidence>
<dbReference type="InterPro" id="IPR051164">
    <property type="entry name" value="NmrA-like_oxidored"/>
</dbReference>
<gene>
    <name evidence="4" type="ORF">BP5553_03682</name>
</gene>
<dbReference type="EMBL" id="NPIC01000002">
    <property type="protein sequence ID" value="RDL39342.1"/>
    <property type="molecule type" value="Genomic_DNA"/>
</dbReference>
<dbReference type="Gene3D" id="3.40.50.720">
    <property type="entry name" value="NAD(P)-binding Rossmann-like Domain"/>
    <property type="match status" value="1"/>
</dbReference>
<comment type="similarity">
    <text evidence="1">Belongs to the NmrA-type oxidoreductase family.</text>
</comment>
<protein>
    <submittedName>
        <fullName evidence="4">NAD(P)-binding Rossmann-fold containing protein</fullName>
    </submittedName>
</protein>
<evidence type="ECO:0000256" key="1">
    <source>
        <dbReference type="ARBA" id="ARBA00006328"/>
    </source>
</evidence>
<accession>A0A370TUY1</accession>
<feature type="domain" description="NmrA-like" evidence="3">
    <location>
        <begin position="2"/>
        <end position="294"/>
    </location>
</feature>
<keyword evidence="2" id="KW-0521">NADP</keyword>
<dbReference type="AlphaFoldDB" id="A0A370TUY1"/>
<keyword evidence="5" id="KW-1185">Reference proteome</keyword>
<dbReference type="Gene3D" id="3.90.25.10">
    <property type="entry name" value="UDP-galactose 4-epimerase, domain 1"/>
    <property type="match status" value="1"/>
</dbReference>
<dbReference type="GO" id="GO:0005634">
    <property type="term" value="C:nucleus"/>
    <property type="evidence" value="ECO:0007669"/>
    <property type="project" value="TreeGrafter"/>
</dbReference>
<proteinExistence type="inferred from homology"/>
<dbReference type="RefSeq" id="XP_031871998.1">
    <property type="nucleotide sequence ID" value="XM_032012305.1"/>
</dbReference>
<reference evidence="4 5" key="1">
    <citation type="journal article" date="2018" name="IMA Fungus">
        <title>IMA Genome-F 9: Draft genome sequence of Annulohypoxylon stygium, Aspergillus mulundensis, Berkeleyomyces basicola (syn. Thielaviopsis basicola), Ceratocystis smalleyi, two Cercospora beticola strains, Coleophoma cylindrospora, Fusarium fracticaudum, Phialophora cf. hyalina, and Morchella septimelata.</title>
        <authorList>
            <person name="Wingfield B.D."/>
            <person name="Bills G.F."/>
            <person name="Dong Y."/>
            <person name="Huang W."/>
            <person name="Nel W.J."/>
            <person name="Swalarsk-Parry B.S."/>
            <person name="Vaghefi N."/>
            <person name="Wilken P.M."/>
            <person name="An Z."/>
            <person name="de Beer Z.W."/>
            <person name="De Vos L."/>
            <person name="Chen L."/>
            <person name="Duong T.A."/>
            <person name="Gao Y."/>
            <person name="Hammerbacher A."/>
            <person name="Kikkert J.R."/>
            <person name="Li Y."/>
            <person name="Li H."/>
            <person name="Li K."/>
            <person name="Li Q."/>
            <person name="Liu X."/>
            <person name="Ma X."/>
            <person name="Naidoo K."/>
            <person name="Pethybridge S.J."/>
            <person name="Sun J."/>
            <person name="Steenkamp E.T."/>
            <person name="van der Nest M.A."/>
            <person name="van Wyk S."/>
            <person name="Wingfield M.J."/>
            <person name="Xiong C."/>
            <person name="Yue Q."/>
            <person name="Zhang X."/>
        </authorList>
    </citation>
    <scope>NUCLEOTIDE SEQUENCE [LARGE SCALE GENOMIC DNA]</scope>
    <source>
        <strain evidence="4 5">BP 5553</strain>
    </source>
</reference>
<dbReference type="Proteomes" id="UP000254866">
    <property type="component" value="Unassembled WGS sequence"/>
</dbReference>
<evidence type="ECO:0000313" key="4">
    <source>
        <dbReference type="EMBL" id="RDL39342.1"/>
    </source>
</evidence>
<sequence length="330" mass="36893">MKLLVVIGLTGEQGSSVAELFSHKPGWKVRGITRNPFSPKAQTWLSKDVEVVKADLNDPSSLSSAFSGATAIFSYTNFYEPFYSPATKSLLKEGQTINEYCFEKELQQGKNIADAAIKVEGLERFVISAECDSRKWSRGKYTWVYHFESKAKMVDYINERYPQLAGKMNIIYMGGYMLNWKEHLHFRKAEDGTIRMAIVKGPSNASRPMIDTSRDIGTLVSAAIEAAPGKKILGAGDNTSLEDQFKLWCKIHKLPYGGFDVMTVDQFDKILPIPGLGREIGEMMLFGDEFGWGGGEDVVLPQDLGVPCPLTSWEEYIKLEDWSTVISPLM</sequence>
<dbReference type="PANTHER" id="PTHR42748:SF26">
    <property type="entry name" value="NMRA-LIKE DOMAIN-CONTAINING PROTEIN"/>
    <property type="match status" value="1"/>
</dbReference>
<dbReference type="STRING" id="2656787.A0A370TUY1"/>
<name>A0A370TUY1_9HELO</name>
<comment type="caution">
    <text evidence="4">The sequence shown here is derived from an EMBL/GenBank/DDBJ whole genome shotgun (WGS) entry which is preliminary data.</text>
</comment>